<dbReference type="PANTHER" id="PTHR46086:SF17">
    <property type="entry name" value="ALPHA_BETA-HYDROLASES SUPERFAMILY PROTEIN"/>
    <property type="match status" value="1"/>
</dbReference>
<dbReference type="AlphaFoldDB" id="A0AAV5IBU9"/>
<dbReference type="Proteomes" id="UP001054252">
    <property type="component" value="Unassembled WGS sequence"/>
</dbReference>
<dbReference type="GO" id="GO:0006629">
    <property type="term" value="P:lipid metabolic process"/>
    <property type="evidence" value="ECO:0007669"/>
    <property type="project" value="InterPro"/>
</dbReference>
<keyword evidence="1" id="KW-0378">Hydrolase</keyword>
<organism evidence="3 4">
    <name type="scientific">Rubroshorea leprosula</name>
    <dbReference type="NCBI Taxonomy" id="152421"/>
    <lineage>
        <taxon>Eukaryota</taxon>
        <taxon>Viridiplantae</taxon>
        <taxon>Streptophyta</taxon>
        <taxon>Embryophyta</taxon>
        <taxon>Tracheophyta</taxon>
        <taxon>Spermatophyta</taxon>
        <taxon>Magnoliopsida</taxon>
        <taxon>eudicotyledons</taxon>
        <taxon>Gunneridae</taxon>
        <taxon>Pentapetalae</taxon>
        <taxon>rosids</taxon>
        <taxon>malvids</taxon>
        <taxon>Malvales</taxon>
        <taxon>Dipterocarpaceae</taxon>
        <taxon>Rubroshorea</taxon>
    </lineage>
</organism>
<dbReference type="InterPro" id="IPR029058">
    <property type="entry name" value="AB_hydrolase_fold"/>
</dbReference>
<comment type="caution">
    <text evidence="3">The sequence shown here is derived from an EMBL/GenBank/DDBJ whole genome shotgun (WGS) entry which is preliminary data.</text>
</comment>
<accession>A0AAV5IBU9</accession>
<protein>
    <recommendedName>
        <fullName evidence="2">Fungal lipase-type domain-containing protein</fullName>
    </recommendedName>
</protein>
<gene>
    <name evidence="3" type="ORF">SLEP1_g8194</name>
</gene>
<dbReference type="SUPFAM" id="SSF53474">
    <property type="entry name" value="alpha/beta-Hydrolases"/>
    <property type="match status" value="1"/>
</dbReference>
<dbReference type="CDD" id="cd00519">
    <property type="entry name" value="Lipase_3"/>
    <property type="match status" value="1"/>
</dbReference>
<sequence length="462" mass="53386">MLLKHQEVRFLDLFRILFSSDIEKRKFVDCSAVREESLQHRWIIFTSIVAQKFLQCMSKPLAGMGWLIEMWLNLLRNNGGFGRFLLNLGRGRIEIPDRTGETFLSFVGNLDTRVDLDGSIKHEDGSKYYAALSMMASKVAYENQAVIQKTVTQHWKMEYLGFYNYWNDYQEKATTQAFLLEDKDDDRDTIIVAFRGTETFDADAWSSDVDISWYELPTIGKIHGGFMKTLGLQKNVGWPKDPVPNDKRKAPLAYYDIRERLKEQLTKNGQTRFVITGHSLGGALAILFPVVLAFHEEKMLLERLEGVYTFGQPRVGNEQFGQFMEKMLTENGIRYFRFVYGNDIVPRLPYDDKNFMFKHFGSCLYFNRHYEGKVVDEEPNKNYFSALRTIPKIINAIMELIRSFTISGSKGPDYKEGWFLIVFRLMGLPMPGVPVHFPQDYVNATRLGTSDLFLPSSKGPDQ</sequence>
<dbReference type="PANTHER" id="PTHR46086">
    <property type="entry name" value="ALPHA/BETA-HYDROLASES SUPERFAMILY PROTEIN"/>
    <property type="match status" value="1"/>
</dbReference>
<proteinExistence type="predicted"/>
<dbReference type="Gene3D" id="3.40.50.1820">
    <property type="entry name" value="alpha/beta hydrolase"/>
    <property type="match status" value="1"/>
</dbReference>
<dbReference type="Pfam" id="PF01764">
    <property type="entry name" value="Lipase_3"/>
    <property type="match status" value="1"/>
</dbReference>
<evidence type="ECO:0000313" key="4">
    <source>
        <dbReference type="Proteomes" id="UP001054252"/>
    </source>
</evidence>
<dbReference type="EMBL" id="BPVZ01000008">
    <property type="protein sequence ID" value="GKU94750.1"/>
    <property type="molecule type" value="Genomic_DNA"/>
</dbReference>
<reference evidence="3 4" key="1">
    <citation type="journal article" date="2021" name="Commun. Biol.">
        <title>The genome of Shorea leprosula (Dipterocarpaceae) highlights the ecological relevance of drought in aseasonal tropical rainforests.</title>
        <authorList>
            <person name="Ng K.K.S."/>
            <person name="Kobayashi M.J."/>
            <person name="Fawcett J.A."/>
            <person name="Hatakeyama M."/>
            <person name="Paape T."/>
            <person name="Ng C.H."/>
            <person name="Ang C.C."/>
            <person name="Tnah L.H."/>
            <person name="Lee C.T."/>
            <person name="Nishiyama T."/>
            <person name="Sese J."/>
            <person name="O'Brien M.J."/>
            <person name="Copetti D."/>
            <person name="Mohd Noor M.I."/>
            <person name="Ong R.C."/>
            <person name="Putra M."/>
            <person name="Sireger I.Z."/>
            <person name="Indrioko S."/>
            <person name="Kosugi Y."/>
            <person name="Izuno A."/>
            <person name="Isagi Y."/>
            <person name="Lee S.L."/>
            <person name="Shimizu K.K."/>
        </authorList>
    </citation>
    <scope>NUCLEOTIDE SEQUENCE [LARGE SCALE GENOMIC DNA]</scope>
    <source>
        <strain evidence="3">214</strain>
    </source>
</reference>
<feature type="domain" description="Fungal lipase-type" evidence="2">
    <location>
        <begin position="191"/>
        <end position="351"/>
    </location>
</feature>
<dbReference type="InterPro" id="IPR044819">
    <property type="entry name" value="OBL-like"/>
</dbReference>
<evidence type="ECO:0000256" key="1">
    <source>
        <dbReference type="ARBA" id="ARBA00022801"/>
    </source>
</evidence>
<evidence type="ECO:0000313" key="3">
    <source>
        <dbReference type="EMBL" id="GKU94750.1"/>
    </source>
</evidence>
<name>A0AAV5IBU9_9ROSI</name>
<dbReference type="InterPro" id="IPR002921">
    <property type="entry name" value="Fungal_lipase-type"/>
</dbReference>
<dbReference type="GO" id="GO:0004806">
    <property type="term" value="F:triacylglycerol lipase activity"/>
    <property type="evidence" value="ECO:0007669"/>
    <property type="project" value="InterPro"/>
</dbReference>
<evidence type="ECO:0000259" key="2">
    <source>
        <dbReference type="Pfam" id="PF01764"/>
    </source>
</evidence>
<keyword evidence="4" id="KW-1185">Reference proteome</keyword>